<dbReference type="Proteomes" id="UP000325286">
    <property type="component" value="Chromosome"/>
</dbReference>
<dbReference type="SMART" id="SM00758">
    <property type="entry name" value="PA14"/>
    <property type="match status" value="1"/>
</dbReference>
<dbReference type="InterPro" id="IPR011658">
    <property type="entry name" value="PA14_dom"/>
</dbReference>
<organism evidence="8 9">
    <name type="scientific">Roseimaritima ulvae</name>
    <dbReference type="NCBI Taxonomy" id="980254"/>
    <lineage>
        <taxon>Bacteria</taxon>
        <taxon>Pseudomonadati</taxon>
        <taxon>Planctomycetota</taxon>
        <taxon>Planctomycetia</taxon>
        <taxon>Pirellulales</taxon>
        <taxon>Pirellulaceae</taxon>
        <taxon>Roseimaritima</taxon>
    </lineage>
</organism>
<dbReference type="PROSITE" id="PS51820">
    <property type="entry name" value="PA14"/>
    <property type="match status" value="1"/>
</dbReference>
<dbReference type="GO" id="GO:0020037">
    <property type="term" value="F:heme binding"/>
    <property type="evidence" value="ECO:0007669"/>
    <property type="project" value="InterPro"/>
</dbReference>
<keyword evidence="2 4" id="KW-0479">Metal-binding</keyword>
<dbReference type="Gene3D" id="3.90.182.10">
    <property type="entry name" value="Toxin - Anthrax Protective Antigen,domain 1"/>
    <property type="match status" value="1"/>
</dbReference>
<reference evidence="8 9" key="1">
    <citation type="submission" date="2019-08" db="EMBL/GenBank/DDBJ databases">
        <title>Deep-cultivation of Planctomycetes and their phenomic and genomic characterization uncovers novel biology.</title>
        <authorList>
            <person name="Wiegand S."/>
            <person name="Jogler M."/>
            <person name="Boedeker C."/>
            <person name="Pinto D."/>
            <person name="Vollmers J."/>
            <person name="Rivas-Marin E."/>
            <person name="Kohn T."/>
            <person name="Peeters S.H."/>
            <person name="Heuer A."/>
            <person name="Rast P."/>
            <person name="Oberbeckmann S."/>
            <person name="Bunk B."/>
            <person name="Jeske O."/>
            <person name="Meyerdierks A."/>
            <person name="Storesund J.E."/>
            <person name="Kallscheuer N."/>
            <person name="Luecker S."/>
            <person name="Lage O.M."/>
            <person name="Pohl T."/>
            <person name="Merkel B.J."/>
            <person name="Hornburger P."/>
            <person name="Mueller R.-W."/>
            <person name="Bruemmer F."/>
            <person name="Labrenz M."/>
            <person name="Spormann A.M."/>
            <person name="Op den Camp H."/>
            <person name="Overmann J."/>
            <person name="Amann R."/>
            <person name="Jetten M.S.M."/>
            <person name="Mascher T."/>
            <person name="Medema M.H."/>
            <person name="Devos D.P."/>
            <person name="Kaster A.-K."/>
            <person name="Ovreas L."/>
            <person name="Rohde M."/>
            <person name="Galperin M.Y."/>
            <person name="Jogler C."/>
        </authorList>
    </citation>
    <scope>NUCLEOTIDE SEQUENCE [LARGE SCALE GENOMIC DNA]</scope>
    <source>
        <strain evidence="8 9">UC8</strain>
    </source>
</reference>
<evidence type="ECO:0000256" key="5">
    <source>
        <dbReference type="SAM" id="SignalP"/>
    </source>
</evidence>
<feature type="chain" id="PRO_5023051607" evidence="5">
    <location>
        <begin position="27"/>
        <end position="781"/>
    </location>
</feature>
<dbReference type="InterPro" id="IPR011478">
    <property type="entry name" value="DUF1585"/>
</dbReference>
<dbReference type="GO" id="GO:0009055">
    <property type="term" value="F:electron transfer activity"/>
    <property type="evidence" value="ECO:0007669"/>
    <property type="project" value="InterPro"/>
</dbReference>
<accession>A0A5B9R3T9</accession>
<dbReference type="Gene3D" id="1.10.760.10">
    <property type="entry name" value="Cytochrome c-like domain"/>
    <property type="match status" value="1"/>
</dbReference>
<feature type="domain" description="PA14" evidence="7">
    <location>
        <begin position="145"/>
        <end position="292"/>
    </location>
</feature>
<evidence type="ECO:0000313" key="8">
    <source>
        <dbReference type="EMBL" id="QEG41031.1"/>
    </source>
</evidence>
<evidence type="ECO:0000313" key="9">
    <source>
        <dbReference type="Proteomes" id="UP000325286"/>
    </source>
</evidence>
<evidence type="ECO:0000259" key="6">
    <source>
        <dbReference type="PROSITE" id="PS51007"/>
    </source>
</evidence>
<evidence type="ECO:0000256" key="3">
    <source>
        <dbReference type="ARBA" id="ARBA00023004"/>
    </source>
</evidence>
<dbReference type="GO" id="GO:0046872">
    <property type="term" value="F:metal ion binding"/>
    <property type="evidence" value="ECO:0007669"/>
    <property type="project" value="UniProtKB-KW"/>
</dbReference>
<dbReference type="Pfam" id="PF07691">
    <property type="entry name" value="PA14"/>
    <property type="match status" value="1"/>
</dbReference>
<dbReference type="Pfam" id="PF07624">
    <property type="entry name" value="PSD2"/>
    <property type="match status" value="1"/>
</dbReference>
<dbReference type="OrthoDB" id="175242at2"/>
<feature type="signal peptide" evidence="5">
    <location>
        <begin position="1"/>
        <end position="26"/>
    </location>
</feature>
<protein>
    <submittedName>
        <fullName evidence="8">PA14 domain protein</fullName>
    </submittedName>
</protein>
<dbReference type="EMBL" id="CP042914">
    <property type="protein sequence ID" value="QEG41031.1"/>
    <property type="molecule type" value="Genomic_DNA"/>
</dbReference>
<dbReference type="InterPro" id="IPR013039">
    <property type="entry name" value="DUF1588"/>
</dbReference>
<evidence type="ECO:0000256" key="2">
    <source>
        <dbReference type="ARBA" id="ARBA00022723"/>
    </source>
</evidence>
<keyword evidence="9" id="KW-1185">Reference proteome</keyword>
<dbReference type="SUPFAM" id="SSF46626">
    <property type="entry name" value="Cytochrome c"/>
    <property type="match status" value="1"/>
</dbReference>
<name>A0A5B9R3T9_9BACT</name>
<sequence precursor="true">MTISNSPFLFFGMLAWACLGSIVVSAQDDARLAKGETIYRSQCAECHGDRGQGVAGAFDDPLLGDASVGELTELISETMPEEEPEACVAEDAAAVAHYIHYSFYSPAAQLRNRPPQVQLSRLTGDQLRQSIADLYGRFQSPVWMENKRGLRGVYFDGARWKKENIKLERIDANLDFDFAHESPVEGVGNEEFYIEWTGALKVNHTGRYELVLRSTCSSMMYFGHLKRELINNHVQSAGKTEFRRTLTLTAGRAYPLRITFVQRKRKTEQPPATVSLSWVPPGGVEQIIPSRHLLAAAMPPSFSLQSKLPPDDRSYGYARGTAVDRQWDDSTTAAAIEFAQIAIDELYPEYLRRHRKDADENRGKLRAFLLEVVETAFRGPVDEATRQLYIDRQLDASPDDAEAIKRVCLLTLKSPRFLYPALDANRTPSQRTASRLALTLHDSLPVDKYLLQAVQQDRLQTDQQIADMARRMVNDYRTHAKMRAFLYAWFDLADAHDISKDSDAFPGFDAALLSDLRRSFDAMADEIVWSDSSDFRQLFQADWTFTTDRLTEFYGETWKPSEAAESAEPKDLSGPALRRTVSAPQTRMGLLTHPLVMSNLAYHDTSSPIHRGVFLIRHSLGRTLRPPNQAFTPIDADLHPDLTTRQRVALQTNEVSCQVCHQKINPLGFTLENFDAVGRFRTKEHGKIVDAEGHYTTAAGQQVRFAGPRELAEFLATSEDSQRAFVESMFEYFVKQPIAAYGVDTGDRLTKEFRDSGFHIQKLLVAIAVTAAKQPASHSQS</sequence>
<dbReference type="InterPro" id="IPR009056">
    <property type="entry name" value="Cyt_c-like_dom"/>
</dbReference>
<dbReference type="InterPro" id="IPR013042">
    <property type="entry name" value="DUF1592"/>
</dbReference>
<evidence type="ECO:0000256" key="4">
    <source>
        <dbReference type="PROSITE-ProRule" id="PRU00433"/>
    </source>
</evidence>
<evidence type="ECO:0000259" key="7">
    <source>
        <dbReference type="PROSITE" id="PS51820"/>
    </source>
</evidence>
<dbReference type="PROSITE" id="PS51007">
    <property type="entry name" value="CYTC"/>
    <property type="match status" value="1"/>
</dbReference>
<dbReference type="InterPro" id="IPR036909">
    <property type="entry name" value="Cyt_c-like_dom_sf"/>
</dbReference>
<dbReference type="InterPro" id="IPR037524">
    <property type="entry name" value="PA14/GLEYA"/>
</dbReference>
<keyword evidence="3 4" id="KW-0408">Iron</keyword>
<dbReference type="Pfam" id="PF07627">
    <property type="entry name" value="PSCyt3"/>
    <property type="match status" value="1"/>
</dbReference>
<evidence type="ECO:0000256" key="1">
    <source>
        <dbReference type="ARBA" id="ARBA00022617"/>
    </source>
</evidence>
<dbReference type="RefSeq" id="WP_068133922.1">
    <property type="nucleotide sequence ID" value="NZ_CP042914.1"/>
</dbReference>
<gene>
    <name evidence="8" type="ORF">UC8_30490</name>
</gene>
<keyword evidence="1 4" id="KW-0349">Heme</keyword>
<proteinExistence type="predicted"/>
<dbReference type="Pfam" id="PF13442">
    <property type="entry name" value="Cytochrome_CBB3"/>
    <property type="match status" value="1"/>
</dbReference>
<keyword evidence="5" id="KW-0732">Signal</keyword>
<dbReference type="SUPFAM" id="SSF56988">
    <property type="entry name" value="Anthrax protective antigen"/>
    <property type="match status" value="1"/>
</dbReference>
<dbReference type="AlphaFoldDB" id="A0A5B9R3T9"/>
<feature type="domain" description="Cytochrome c" evidence="6">
    <location>
        <begin position="30"/>
        <end position="103"/>
    </location>
</feature>
<dbReference type="Pfam" id="PF07631">
    <property type="entry name" value="PSD4"/>
    <property type="match status" value="1"/>
</dbReference>
<dbReference type="KEGG" id="rul:UC8_30490"/>